<dbReference type="EMBL" id="MN739091">
    <property type="protein sequence ID" value="QHS88020.1"/>
    <property type="molecule type" value="Genomic_DNA"/>
</dbReference>
<sequence length="38" mass="4667">MSAKLFLMHIRSQYKLVFYNFTLQNNRKNYINIITQNT</sequence>
<dbReference type="AlphaFoldDB" id="A0A6C0B7K2"/>
<proteinExistence type="predicted"/>
<evidence type="ECO:0000313" key="1">
    <source>
        <dbReference type="EMBL" id="QHS88020.1"/>
    </source>
</evidence>
<accession>A0A6C0B7K2</accession>
<name>A0A6C0B7K2_9ZZZZ</name>
<protein>
    <submittedName>
        <fullName evidence="1">Uncharacterized protein</fullName>
    </submittedName>
</protein>
<organism evidence="1">
    <name type="scientific">viral metagenome</name>
    <dbReference type="NCBI Taxonomy" id="1070528"/>
    <lineage>
        <taxon>unclassified sequences</taxon>
        <taxon>metagenomes</taxon>
        <taxon>organismal metagenomes</taxon>
    </lineage>
</organism>
<reference evidence="1" key="1">
    <citation type="journal article" date="2020" name="Nature">
        <title>Giant virus diversity and host interactions through global metagenomics.</title>
        <authorList>
            <person name="Schulz F."/>
            <person name="Roux S."/>
            <person name="Paez-Espino D."/>
            <person name="Jungbluth S."/>
            <person name="Walsh D.A."/>
            <person name="Denef V.J."/>
            <person name="McMahon K.D."/>
            <person name="Konstantinidis K.T."/>
            <person name="Eloe-Fadrosh E.A."/>
            <person name="Kyrpides N.C."/>
            <person name="Woyke T."/>
        </authorList>
    </citation>
    <scope>NUCLEOTIDE SEQUENCE</scope>
    <source>
        <strain evidence="1">GVMAG-M-3300010158-13</strain>
    </source>
</reference>